<comment type="caution">
    <text evidence="6">The sequence shown here is derived from an EMBL/GenBank/DDBJ whole genome shotgun (WGS) entry which is preliminary data.</text>
</comment>
<dbReference type="InterPro" id="IPR000182">
    <property type="entry name" value="GNAT_dom"/>
</dbReference>
<evidence type="ECO:0000256" key="1">
    <source>
        <dbReference type="ARBA" id="ARBA00005395"/>
    </source>
</evidence>
<sequence>MIGFPFDNLRPRSFVIEPLVRADAANLAAIHGLTFRQPWSDDDFHALLVEDNVFGFIAREVGNRKAQPGGFVLARLVMDEAEILTIAVAPQAQRKGLGHALMDATLRHLHNARASMLFLEVDELNKAALALYRRLGFKQVGKRPGYYETAKGRSAALTMRRDLKPGR</sequence>
<dbReference type="Proteomes" id="UP000232163">
    <property type="component" value="Unassembled WGS sequence"/>
</dbReference>
<dbReference type="PROSITE" id="PS51186">
    <property type="entry name" value="GNAT"/>
    <property type="match status" value="1"/>
</dbReference>
<evidence type="ECO:0000256" key="3">
    <source>
        <dbReference type="ARBA" id="ARBA00022679"/>
    </source>
</evidence>
<dbReference type="PANTHER" id="PTHR43420">
    <property type="entry name" value="ACETYLTRANSFERASE"/>
    <property type="match status" value="1"/>
</dbReference>
<dbReference type="EMBL" id="MZMT01000053">
    <property type="protein sequence ID" value="PIO42508.1"/>
    <property type="molecule type" value="Genomic_DNA"/>
</dbReference>
<dbReference type="SUPFAM" id="SSF55729">
    <property type="entry name" value="Acyl-CoA N-acyltransferases (Nat)"/>
    <property type="match status" value="1"/>
</dbReference>
<evidence type="ECO:0000313" key="6">
    <source>
        <dbReference type="EMBL" id="PIO42508.1"/>
    </source>
</evidence>
<dbReference type="KEGG" id="pht:BLM14_15810"/>
<gene>
    <name evidence="6" type="ORF">B5P45_26265</name>
</gene>
<dbReference type="AlphaFoldDB" id="A0A2N9VSP0"/>
<feature type="domain" description="N-acetyltransferase" evidence="5">
    <location>
        <begin position="14"/>
        <end position="164"/>
    </location>
</feature>
<name>A0A2N9VSP0_9HYPH</name>
<keyword evidence="3 6" id="KW-0808">Transferase</keyword>
<dbReference type="InterPro" id="IPR006464">
    <property type="entry name" value="AcTrfase_RimI/Ard1"/>
</dbReference>
<evidence type="ECO:0000259" key="5">
    <source>
        <dbReference type="PROSITE" id="PS51186"/>
    </source>
</evidence>
<reference evidence="6 7" key="1">
    <citation type="journal article" date="2017" name="Int J Environ Stud">
        <title>Does the Miocene-Pliocene relict legume Oxytropis triphylla form nitrogen-fixing nodules with a combination of bacterial strains?</title>
        <authorList>
            <person name="Safronova V."/>
            <person name="Belimov A."/>
            <person name="Sazanova A."/>
            <person name="Kuznetsova I."/>
            <person name="Popova J."/>
            <person name="Andronov E."/>
            <person name="Verkhozina A."/>
            <person name="Tikhonovich I."/>
        </authorList>
    </citation>
    <scope>NUCLEOTIDE SEQUENCE [LARGE SCALE GENOMIC DNA]</scope>
    <source>
        <strain evidence="6 7">Tri-38</strain>
    </source>
</reference>
<comment type="similarity">
    <text evidence="1">Belongs to the acetyltransferase family. RimI subfamily.</text>
</comment>
<dbReference type="OrthoDB" id="9804026at2"/>
<evidence type="ECO:0000256" key="4">
    <source>
        <dbReference type="ARBA" id="ARBA00023315"/>
    </source>
</evidence>
<proteinExistence type="inferred from homology"/>
<keyword evidence="4" id="KW-0012">Acyltransferase</keyword>
<keyword evidence="2" id="KW-0963">Cytoplasm</keyword>
<dbReference type="NCBIfam" id="TIGR01575">
    <property type="entry name" value="rimI"/>
    <property type="match status" value="1"/>
</dbReference>
<dbReference type="Gene3D" id="3.40.630.30">
    <property type="match status" value="1"/>
</dbReference>
<dbReference type="CDD" id="cd04301">
    <property type="entry name" value="NAT_SF"/>
    <property type="match status" value="1"/>
</dbReference>
<dbReference type="RefSeq" id="WP_100000310.1">
    <property type="nucleotide sequence ID" value="NZ_CP017940.1"/>
</dbReference>
<dbReference type="Pfam" id="PF00583">
    <property type="entry name" value="Acetyltransf_1"/>
    <property type="match status" value="1"/>
</dbReference>
<dbReference type="InterPro" id="IPR050680">
    <property type="entry name" value="YpeA/RimI_acetyltransf"/>
</dbReference>
<keyword evidence="7" id="KW-1185">Reference proteome</keyword>
<protein>
    <submittedName>
        <fullName evidence="6">Ribosomal-protein-alanine N-acetyltransferase</fullName>
    </submittedName>
</protein>
<dbReference type="GO" id="GO:0008080">
    <property type="term" value="F:N-acetyltransferase activity"/>
    <property type="evidence" value="ECO:0007669"/>
    <property type="project" value="InterPro"/>
</dbReference>
<organism evidence="6 7">
    <name type="scientific">Phyllobacterium zundukense</name>
    <dbReference type="NCBI Taxonomy" id="1867719"/>
    <lineage>
        <taxon>Bacteria</taxon>
        <taxon>Pseudomonadati</taxon>
        <taxon>Pseudomonadota</taxon>
        <taxon>Alphaproteobacteria</taxon>
        <taxon>Hyphomicrobiales</taxon>
        <taxon>Phyllobacteriaceae</taxon>
        <taxon>Phyllobacterium</taxon>
    </lineage>
</organism>
<dbReference type="PANTHER" id="PTHR43420:SF44">
    <property type="entry name" value="ACETYLTRANSFERASE YPEA"/>
    <property type="match status" value="1"/>
</dbReference>
<dbReference type="InterPro" id="IPR016181">
    <property type="entry name" value="Acyl_CoA_acyltransferase"/>
</dbReference>
<accession>A0A2N9VSP0</accession>
<evidence type="ECO:0000313" key="7">
    <source>
        <dbReference type="Proteomes" id="UP000232163"/>
    </source>
</evidence>
<evidence type="ECO:0000256" key="2">
    <source>
        <dbReference type="ARBA" id="ARBA00022490"/>
    </source>
</evidence>